<sequence length="174" mass="18715">MKKEQGAVLMVSLIILLVLTLIGISGARSVLMSERMTSASRDAKVALEVAESVARLGEKKIESLVKISDFGSANWQHNEGEGPEDIFSEDTWKDTNSTSEQVSMLDPAGNKISGRMYIERFGLAAGESNVDDVDLSSGSTGGDDTTVYVFKIVSRGVSVSGTERIVVTLYGKEF</sequence>
<organism evidence="2 3">
    <name type="scientific">Microbulbifer echini</name>
    <dbReference type="NCBI Taxonomy" id="1529067"/>
    <lineage>
        <taxon>Bacteria</taxon>
        <taxon>Pseudomonadati</taxon>
        <taxon>Pseudomonadota</taxon>
        <taxon>Gammaproteobacteria</taxon>
        <taxon>Cellvibrionales</taxon>
        <taxon>Microbulbiferaceae</taxon>
        <taxon>Microbulbifer</taxon>
    </lineage>
</organism>
<feature type="domain" description="Type 4 fimbrial biogenesis protein PilX N-terminal" evidence="1">
    <location>
        <begin position="5"/>
        <end position="52"/>
    </location>
</feature>
<gene>
    <name evidence="2" type="ORF">ACCI51_14685</name>
</gene>
<evidence type="ECO:0000313" key="3">
    <source>
        <dbReference type="Proteomes" id="UP001569414"/>
    </source>
</evidence>
<proteinExistence type="predicted"/>
<evidence type="ECO:0000259" key="1">
    <source>
        <dbReference type="Pfam" id="PF14341"/>
    </source>
</evidence>
<evidence type="ECO:0000313" key="2">
    <source>
        <dbReference type="EMBL" id="MFA0791797.1"/>
    </source>
</evidence>
<name>A0ABV4NQW5_9GAMM</name>
<dbReference type="InterPro" id="IPR025746">
    <property type="entry name" value="PilX_N_dom"/>
</dbReference>
<dbReference type="EMBL" id="JBGMEL010000015">
    <property type="protein sequence ID" value="MFA0791797.1"/>
    <property type="molecule type" value="Genomic_DNA"/>
</dbReference>
<dbReference type="RefSeq" id="WP_371844281.1">
    <property type="nucleotide sequence ID" value="NZ_JBGMEL010000015.1"/>
</dbReference>
<dbReference type="Pfam" id="PF14341">
    <property type="entry name" value="PilX_N"/>
    <property type="match status" value="1"/>
</dbReference>
<protein>
    <submittedName>
        <fullName evidence="2">PilX N-terminal domain-containing pilus assembly protein</fullName>
    </submittedName>
</protein>
<keyword evidence="3" id="KW-1185">Reference proteome</keyword>
<dbReference type="Proteomes" id="UP001569414">
    <property type="component" value="Unassembled WGS sequence"/>
</dbReference>
<accession>A0ABV4NQW5</accession>
<comment type="caution">
    <text evidence="2">The sequence shown here is derived from an EMBL/GenBank/DDBJ whole genome shotgun (WGS) entry which is preliminary data.</text>
</comment>
<reference evidence="2 3" key="1">
    <citation type="submission" date="2024-08" db="EMBL/GenBank/DDBJ databases">
        <authorList>
            <person name="Ishaq N."/>
        </authorList>
    </citation>
    <scope>NUCLEOTIDE SEQUENCE [LARGE SCALE GENOMIC DNA]</scope>
    <source>
        <strain evidence="2 3">JCM 30400</strain>
    </source>
</reference>